<comment type="subcellular location">
    <subcellularLocation>
        <location evidence="1">Nucleus</location>
    </subcellularLocation>
</comment>
<evidence type="ECO:0000256" key="1">
    <source>
        <dbReference type="ARBA" id="ARBA00004123"/>
    </source>
</evidence>
<dbReference type="Proteomes" id="UP001396334">
    <property type="component" value="Unassembled WGS sequence"/>
</dbReference>
<dbReference type="PRINTS" id="PR00367">
    <property type="entry name" value="ETHRSPELEMNT"/>
</dbReference>
<dbReference type="SMART" id="SM00380">
    <property type="entry name" value="AP2"/>
    <property type="match status" value="1"/>
</dbReference>
<sequence length="91" mass="9735">MCSTEAAAVDVSVHTPPKVCYKGVRRRPWGTYAAETRDPKGNGGRIWLNAYETPEHAALAYDTFEMRGAKAKLNFPHLVGSGSGGAGEIGQ</sequence>
<accession>A0ABR1Z7F9</accession>
<keyword evidence="3" id="KW-0238">DNA-binding</keyword>
<evidence type="ECO:0000313" key="8">
    <source>
        <dbReference type="EMBL" id="KAK8474754.1"/>
    </source>
</evidence>
<dbReference type="InterPro" id="IPR036955">
    <property type="entry name" value="AP2/ERF_dom_sf"/>
</dbReference>
<keyword evidence="5" id="KW-0539">Nucleus</keyword>
<keyword evidence="9" id="KW-1185">Reference proteome</keyword>
<comment type="caution">
    <text evidence="8">The sequence shown here is derived from an EMBL/GenBank/DDBJ whole genome shotgun (WGS) entry which is preliminary data.</text>
</comment>
<dbReference type="Gene3D" id="3.30.730.10">
    <property type="entry name" value="AP2/ERF domain"/>
    <property type="match status" value="1"/>
</dbReference>
<dbReference type="InterPro" id="IPR016177">
    <property type="entry name" value="DNA-bd_dom_sf"/>
</dbReference>
<dbReference type="PROSITE" id="PS51032">
    <property type="entry name" value="AP2_ERF"/>
    <property type="match status" value="1"/>
</dbReference>
<reference evidence="8 9" key="1">
    <citation type="journal article" date="2024" name="G3 (Bethesda)">
        <title>Genome assembly of Hibiscus sabdariffa L. provides insights into metabolisms of medicinal natural products.</title>
        <authorList>
            <person name="Kim T."/>
        </authorList>
    </citation>
    <scope>NUCLEOTIDE SEQUENCE [LARGE SCALE GENOMIC DNA]</scope>
    <source>
        <strain evidence="8">TK-2024</strain>
        <tissue evidence="8">Old leaves</tissue>
    </source>
</reference>
<evidence type="ECO:0000256" key="2">
    <source>
        <dbReference type="ARBA" id="ARBA00023015"/>
    </source>
</evidence>
<dbReference type="Pfam" id="PF00847">
    <property type="entry name" value="AP2"/>
    <property type="match status" value="1"/>
</dbReference>
<evidence type="ECO:0000256" key="4">
    <source>
        <dbReference type="ARBA" id="ARBA00023163"/>
    </source>
</evidence>
<keyword evidence="2" id="KW-0805">Transcription regulation</keyword>
<evidence type="ECO:0000256" key="6">
    <source>
        <dbReference type="ARBA" id="ARBA00024343"/>
    </source>
</evidence>
<feature type="domain" description="AP2/ERF" evidence="7">
    <location>
        <begin position="20"/>
        <end position="76"/>
    </location>
</feature>
<evidence type="ECO:0000256" key="5">
    <source>
        <dbReference type="ARBA" id="ARBA00023242"/>
    </source>
</evidence>
<dbReference type="EMBL" id="JBBPBN010002612">
    <property type="protein sequence ID" value="KAK8474754.1"/>
    <property type="molecule type" value="Genomic_DNA"/>
</dbReference>
<dbReference type="PANTHER" id="PTHR31190">
    <property type="entry name" value="DNA-BINDING DOMAIN"/>
    <property type="match status" value="1"/>
</dbReference>
<protein>
    <recommendedName>
        <fullName evidence="7">AP2/ERF domain-containing protein</fullName>
    </recommendedName>
</protein>
<dbReference type="SUPFAM" id="SSF54171">
    <property type="entry name" value="DNA-binding domain"/>
    <property type="match status" value="1"/>
</dbReference>
<dbReference type="PANTHER" id="PTHR31190:SF102">
    <property type="entry name" value="AP2_ERF DOMAIN-CONTAINING PROTEIN"/>
    <property type="match status" value="1"/>
</dbReference>
<dbReference type="InterPro" id="IPR044808">
    <property type="entry name" value="ERF_plant"/>
</dbReference>
<dbReference type="InterPro" id="IPR001471">
    <property type="entry name" value="AP2/ERF_dom"/>
</dbReference>
<name>A0ABR1Z7F9_9ROSI</name>
<organism evidence="8 9">
    <name type="scientific">Hibiscus sabdariffa</name>
    <name type="common">roselle</name>
    <dbReference type="NCBI Taxonomy" id="183260"/>
    <lineage>
        <taxon>Eukaryota</taxon>
        <taxon>Viridiplantae</taxon>
        <taxon>Streptophyta</taxon>
        <taxon>Embryophyta</taxon>
        <taxon>Tracheophyta</taxon>
        <taxon>Spermatophyta</taxon>
        <taxon>Magnoliopsida</taxon>
        <taxon>eudicotyledons</taxon>
        <taxon>Gunneridae</taxon>
        <taxon>Pentapetalae</taxon>
        <taxon>rosids</taxon>
        <taxon>malvids</taxon>
        <taxon>Malvales</taxon>
        <taxon>Malvaceae</taxon>
        <taxon>Malvoideae</taxon>
        <taxon>Hibiscus</taxon>
    </lineage>
</organism>
<gene>
    <name evidence="8" type="ORF">V6N11_008838</name>
</gene>
<evidence type="ECO:0000313" key="9">
    <source>
        <dbReference type="Proteomes" id="UP001396334"/>
    </source>
</evidence>
<proteinExistence type="inferred from homology"/>
<keyword evidence="4" id="KW-0804">Transcription</keyword>
<evidence type="ECO:0000256" key="3">
    <source>
        <dbReference type="ARBA" id="ARBA00023125"/>
    </source>
</evidence>
<evidence type="ECO:0000259" key="7">
    <source>
        <dbReference type="PROSITE" id="PS51032"/>
    </source>
</evidence>
<comment type="similarity">
    <text evidence="6">Belongs to the AP2/ERF transcription factor family. ERF subfamily.</text>
</comment>
<dbReference type="CDD" id="cd00018">
    <property type="entry name" value="AP2"/>
    <property type="match status" value="1"/>
</dbReference>